<dbReference type="eggNOG" id="COG1629">
    <property type="taxonomic scope" value="Bacteria"/>
</dbReference>
<dbReference type="InterPro" id="IPR037066">
    <property type="entry name" value="Plug_dom_sf"/>
</dbReference>
<comment type="caution">
    <text evidence="2">The sequence shown here is derived from an EMBL/GenBank/DDBJ whole genome shotgun (WGS) entry which is preliminary data.</text>
</comment>
<dbReference type="NCBIfam" id="TIGR04057">
    <property type="entry name" value="SusC_RagA_signa"/>
    <property type="match status" value="1"/>
</dbReference>
<dbReference type="Proteomes" id="UP000018842">
    <property type="component" value="Unassembled WGS sequence"/>
</dbReference>
<gene>
    <name evidence="2" type="ORF">JCM6294_3421</name>
</gene>
<evidence type="ECO:0000313" key="2">
    <source>
        <dbReference type="EMBL" id="GAE20256.1"/>
    </source>
</evidence>
<keyword evidence="1" id="KW-1134">Transmembrane beta strand</keyword>
<keyword evidence="2" id="KW-0675">Receptor</keyword>
<comment type="subcellular location">
    <subcellularLocation>
        <location evidence="1">Cell outer membrane</location>
        <topology evidence="1">Multi-pass membrane protein</topology>
    </subcellularLocation>
</comment>
<keyword evidence="1" id="KW-0812">Transmembrane</keyword>
<comment type="similarity">
    <text evidence="1">Belongs to the TonB-dependent receptor family.</text>
</comment>
<keyword evidence="1" id="KW-0813">Transport</keyword>
<organism evidence="2 3">
    <name type="scientific">Bacteroides pyogenes DSM 20611 = JCM 6294</name>
    <dbReference type="NCBI Taxonomy" id="1121100"/>
    <lineage>
        <taxon>Bacteria</taxon>
        <taxon>Pseudomonadati</taxon>
        <taxon>Bacteroidota</taxon>
        <taxon>Bacteroidia</taxon>
        <taxon>Bacteroidales</taxon>
        <taxon>Bacteroidaceae</taxon>
        <taxon>Bacteroides</taxon>
    </lineage>
</organism>
<accession>W4PKA7</accession>
<dbReference type="GO" id="GO:0009279">
    <property type="term" value="C:cell outer membrane"/>
    <property type="evidence" value="ECO:0007669"/>
    <property type="project" value="UniProtKB-SubCell"/>
</dbReference>
<proteinExistence type="inferred from homology"/>
<dbReference type="AlphaFoldDB" id="W4PKA7"/>
<dbReference type="InterPro" id="IPR023997">
    <property type="entry name" value="TonB-dep_OMP_SusC/RagA_CS"/>
</dbReference>
<sequence length="81" mass="8463">MSVSAEELTSGNLSTLLSSGVAGLNPEDISSFEILKDVSATSLYGAQAMNGVIVITTKQGKKDKLSVNYTGSLALKGREIR</sequence>
<dbReference type="Gene3D" id="2.170.130.10">
    <property type="entry name" value="TonB-dependent receptor, plug domain"/>
    <property type="match status" value="1"/>
</dbReference>
<keyword evidence="1" id="KW-0472">Membrane</keyword>
<reference evidence="3" key="1">
    <citation type="journal article" date="2014" name="Genome">
        <title>Draft Genome Sequences of Three Strains of Bacteroides pyogenes Isolated from a Cat and Swine.</title>
        <authorList>
            <person name="Sakamoto M."/>
            <person name="Oshima K."/>
            <person name="Suda W."/>
            <person name="Kitamura K."/>
            <person name="Iida T."/>
            <person name="Hattori M."/>
            <person name="Ohkuma M."/>
        </authorList>
    </citation>
    <scope>NUCLEOTIDE SEQUENCE [LARGE SCALE GENOMIC DNA]</scope>
    <source>
        <strain evidence="3">JCM 6294</strain>
    </source>
</reference>
<evidence type="ECO:0000256" key="1">
    <source>
        <dbReference type="PROSITE-ProRule" id="PRU01360"/>
    </source>
</evidence>
<dbReference type="EMBL" id="BAIR01000043">
    <property type="protein sequence ID" value="GAE20256.1"/>
    <property type="molecule type" value="Genomic_DNA"/>
</dbReference>
<dbReference type="InterPro" id="IPR039426">
    <property type="entry name" value="TonB-dep_rcpt-like"/>
</dbReference>
<protein>
    <submittedName>
        <fullName evidence="2">TonB-dependent receptor</fullName>
    </submittedName>
</protein>
<dbReference type="PROSITE" id="PS52016">
    <property type="entry name" value="TONB_DEPENDENT_REC_3"/>
    <property type="match status" value="1"/>
</dbReference>
<dbReference type="SUPFAM" id="SSF56935">
    <property type="entry name" value="Porins"/>
    <property type="match status" value="1"/>
</dbReference>
<keyword evidence="1" id="KW-0998">Cell outer membrane</keyword>
<name>W4PKA7_9BACE</name>
<evidence type="ECO:0000313" key="3">
    <source>
        <dbReference type="Proteomes" id="UP000018842"/>
    </source>
</evidence>